<evidence type="ECO:0000313" key="2">
    <source>
        <dbReference type="EMBL" id="KAK0741866.1"/>
    </source>
</evidence>
<protein>
    <submittedName>
        <fullName evidence="2">Uncharacterized protein</fullName>
    </submittedName>
</protein>
<comment type="caution">
    <text evidence="2">The sequence shown here is derived from an EMBL/GenBank/DDBJ whole genome shotgun (WGS) entry which is preliminary data.</text>
</comment>
<accession>A0AA40EM69</accession>
<dbReference type="Proteomes" id="UP001172159">
    <property type="component" value="Unassembled WGS sequence"/>
</dbReference>
<dbReference type="AlphaFoldDB" id="A0AA40EM69"/>
<reference evidence="2" key="1">
    <citation type="submission" date="2023-06" db="EMBL/GenBank/DDBJ databases">
        <title>Genome-scale phylogeny and comparative genomics of the fungal order Sordariales.</title>
        <authorList>
            <consortium name="Lawrence Berkeley National Laboratory"/>
            <person name="Hensen N."/>
            <person name="Bonometti L."/>
            <person name="Westerberg I."/>
            <person name="Brannstrom I.O."/>
            <person name="Guillou S."/>
            <person name="Cros-Aarteil S."/>
            <person name="Calhoun S."/>
            <person name="Haridas S."/>
            <person name="Kuo A."/>
            <person name="Mondo S."/>
            <person name="Pangilinan J."/>
            <person name="Riley R."/>
            <person name="Labutti K."/>
            <person name="Andreopoulos B."/>
            <person name="Lipzen A."/>
            <person name="Chen C."/>
            <person name="Yanf M."/>
            <person name="Daum C."/>
            <person name="Ng V."/>
            <person name="Clum A."/>
            <person name="Steindorff A."/>
            <person name="Ohm R."/>
            <person name="Martin F."/>
            <person name="Silar P."/>
            <person name="Natvig D."/>
            <person name="Lalanne C."/>
            <person name="Gautier V."/>
            <person name="Ament-Velasquez S.L."/>
            <person name="Kruys A."/>
            <person name="Hutchinson M.I."/>
            <person name="Powell A.J."/>
            <person name="Barry K."/>
            <person name="Miller A.N."/>
            <person name="Grigoriev I.V."/>
            <person name="Debuchy R."/>
            <person name="Gladieux P."/>
            <person name="Thoren M.H."/>
            <person name="Johannesson H."/>
        </authorList>
    </citation>
    <scope>NUCLEOTIDE SEQUENCE</scope>
    <source>
        <strain evidence="2">CBS 540.89</strain>
    </source>
</reference>
<keyword evidence="3" id="KW-1185">Reference proteome</keyword>
<feature type="compositionally biased region" description="Basic and acidic residues" evidence="1">
    <location>
        <begin position="16"/>
        <end position="27"/>
    </location>
</feature>
<evidence type="ECO:0000313" key="3">
    <source>
        <dbReference type="Proteomes" id="UP001172159"/>
    </source>
</evidence>
<evidence type="ECO:0000256" key="1">
    <source>
        <dbReference type="SAM" id="MobiDB-lite"/>
    </source>
</evidence>
<feature type="region of interest" description="Disordered" evidence="1">
    <location>
        <begin position="1"/>
        <end position="27"/>
    </location>
</feature>
<organism evidence="2 3">
    <name type="scientific">Apiosordaria backusii</name>
    <dbReference type="NCBI Taxonomy" id="314023"/>
    <lineage>
        <taxon>Eukaryota</taxon>
        <taxon>Fungi</taxon>
        <taxon>Dikarya</taxon>
        <taxon>Ascomycota</taxon>
        <taxon>Pezizomycotina</taxon>
        <taxon>Sordariomycetes</taxon>
        <taxon>Sordariomycetidae</taxon>
        <taxon>Sordariales</taxon>
        <taxon>Lasiosphaeriaceae</taxon>
        <taxon>Apiosordaria</taxon>
    </lineage>
</organism>
<proteinExistence type="predicted"/>
<name>A0AA40EM69_9PEZI</name>
<sequence>MTNDSLIQTANPAPSYHHEHISGTPREDDLESEINAFRCNTIDYLANYLSTREASAHDSLHHQANGSSVSNNITDIAKAPITTNKFIALIAAHDQLQMHLVPLRNIPHHILNKAWFRLLRSAFYLASTLLLKLSLPLITTTPVLTTILSTLLASTSVFATYRATLYFLLRSKSKAVDQVKTRLDEESAYFKSHNNTNNLSGFEKRWLLTADDLLSLGAKLQEWSIEDDERQQLMSSHRQPPITTSGSDNGGWTSGWAWVECRSFLRELVRISEVFHFEELLAYANDAIITRVAETIQIGADRESYRLPPHLRRNDGPRTREQIELSRYAESFLKAEDVEVVYQKSMLHRAVFREVGCHIGAYNFIRDGNHE</sequence>
<dbReference type="EMBL" id="JAUKTV010000003">
    <property type="protein sequence ID" value="KAK0741866.1"/>
    <property type="molecule type" value="Genomic_DNA"/>
</dbReference>
<feature type="compositionally biased region" description="Polar residues" evidence="1">
    <location>
        <begin position="1"/>
        <end position="12"/>
    </location>
</feature>
<gene>
    <name evidence="2" type="ORF">B0T21DRAFT_448661</name>
</gene>